<feature type="domain" description="Peptidase S1" evidence="6">
    <location>
        <begin position="37"/>
        <end position="281"/>
    </location>
</feature>
<dbReference type="InterPro" id="IPR009003">
    <property type="entry name" value="Peptidase_S1_PA"/>
</dbReference>
<dbReference type="GO" id="GO:0006508">
    <property type="term" value="P:proteolysis"/>
    <property type="evidence" value="ECO:0007669"/>
    <property type="project" value="UniProtKB-KW"/>
</dbReference>
<evidence type="ECO:0000256" key="1">
    <source>
        <dbReference type="ARBA" id="ARBA00022670"/>
    </source>
</evidence>
<dbReference type="PROSITE" id="PS50240">
    <property type="entry name" value="TRYPSIN_DOM"/>
    <property type="match status" value="1"/>
</dbReference>
<dbReference type="SUPFAM" id="SSF50494">
    <property type="entry name" value="Trypsin-like serine proteases"/>
    <property type="match status" value="1"/>
</dbReference>
<dbReference type="PANTHER" id="PTHR24252">
    <property type="entry name" value="ACROSIN-RELATED"/>
    <property type="match status" value="1"/>
</dbReference>
<evidence type="ECO:0000256" key="3">
    <source>
        <dbReference type="ARBA" id="ARBA00022825"/>
    </source>
</evidence>
<dbReference type="AlphaFoldDB" id="A0A3M6UTC0"/>
<dbReference type="InterPro" id="IPR001314">
    <property type="entry name" value="Peptidase_S1A"/>
</dbReference>
<dbReference type="InterPro" id="IPR001254">
    <property type="entry name" value="Trypsin_dom"/>
</dbReference>
<dbReference type="GO" id="GO:0004252">
    <property type="term" value="F:serine-type endopeptidase activity"/>
    <property type="evidence" value="ECO:0007669"/>
    <property type="project" value="InterPro"/>
</dbReference>
<dbReference type="PANTHER" id="PTHR24252:SF7">
    <property type="entry name" value="HYALIN"/>
    <property type="match status" value="1"/>
</dbReference>
<name>A0A3M6UTC0_POCDA</name>
<dbReference type="Pfam" id="PF00089">
    <property type="entry name" value="Trypsin"/>
    <property type="match status" value="1"/>
</dbReference>
<keyword evidence="1" id="KW-0645">Protease</keyword>
<dbReference type="InterPro" id="IPR043504">
    <property type="entry name" value="Peptidase_S1_PA_chymotrypsin"/>
</dbReference>
<dbReference type="CDD" id="cd00190">
    <property type="entry name" value="Tryp_SPc"/>
    <property type="match status" value="1"/>
</dbReference>
<dbReference type="PRINTS" id="PR00722">
    <property type="entry name" value="CHYMOTRYPSIN"/>
</dbReference>
<evidence type="ECO:0000256" key="5">
    <source>
        <dbReference type="SAM" id="SignalP"/>
    </source>
</evidence>
<keyword evidence="2" id="KW-0378">Hydrolase</keyword>
<dbReference type="Proteomes" id="UP000275408">
    <property type="component" value="Unassembled WGS sequence"/>
</dbReference>
<dbReference type="SMART" id="SM00020">
    <property type="entry name" value="Tryp_SPc"/>
    <property type="match status" value="1"/>
</dbReference>
<feature type="signal peptide" evidence="5">
    <location>
        <begin position="1"/>
        <end position="19"/>
    </location>
</feature>
<keyword evidence="3" id="KW-0720">Serine protease</keyword>
<keyword evidence="4" id="KW-1015">Disulfide bond</keyword>
<feature type="chain" id="PRO_5018160653" description="Peptidase S1 domain-containing protein" evidence="5">
    <location>
        <begin position="20"/>
        <end position="288"/>
    </location>
</feature>
<reference evidence="7 8" key="1">
    <citation type="journal article" date="2018" name="Sci. Rep.">
        <title>Comparative analysis of the Pocillopora damicornis genome highlights role of immune system in coral evolution.</title>
        <authorList>
            <person name="Cunning R."/>
            <person name="Bay R.A."/>
            <person name="Gillette P."/>
            <person name="Baker A.C."/>
            <person name="Traylor-Knowles N."/>
        </authorList>
    </citation>
    <scope>NUCLEOTIDE SEQUENCE [LARGE SCALE GENOMIC DNA]</scope>
    <source>
        <strain evidence="7">RSMAS</strain>
        <tissue evidence="7">Whole animal</tissue>
    </source>
</reference>
<dbReference type="Gene3D" id="2.40.10.10">
    <property type="entry name" value="Trypsin-like serine proteases"/>
    <property type="match status" value="1"/>
</dbReference>
<keyword evidence="5" id="KW-0732">Signal</keyword>
<dbReference type="EMBL" id="RCHS01000763">
    <property type="protein sequence ID" value="RMX56926.1"/>
    <property type="molecule type" value="Genomic_DNA"/>
</dbReference>
<gene>
    <name evidence="7" type="ORF">pdam_00011075</name>
</gene>
<dbReference type="STRING" id="46731.A0A3M6UTC0"/>
<comment type="caution">
    <text evidence="7">The sequence shown here is derived from an EMBL/GenBank/DDBJ whole genome shotgun (WGS) entry which is preliminary data.</text>
</comment>
<dbReference type="PROSITE" id="PS00134">
    <property type="entry name" value="TRYPSIN_HIS"/>
    <property type="match status" value="1"/>
</dbReference>
<protein>
    <recommendedName>
        <fullName evidence="6">Peptidase S1 domain-containing protein</fullName>
    </recommendedName>
</protein>
<organism evidence="7 8">
    <name type="scientific">Pocillopora damicornis</name>
    <name type="common">Cauliflower coral</name>
    <name type="synonym">Millepora damicornis</name>
    <dbReference type="NCBI Taxonomy" id="46731"/>
    <lineage>
        <taxon>Eukaryota</taxon>
        <taxon>Metazoa</taxon>
        <taxon>Cnidaria</taxon>
        <taxon>Anthozoa</taxon>
        <taxon>Hexacorallia</taxon>
        <taxon>Scleractinia</taxon>
        <taxon>Astrocoeniina</taxon>
        <taxon>Pocilloporidae</taxon>
        <taxon>Pocillopora</taxon>
    </lineage>
</organism>
<dbReference type="FunFam" id="2.40.10.10:FF:000003">
    <property type="entry name" value="Transmembrane serine protease 3"/>
    <property type="match status" value="1"/>
</dbReference>
<evidence type="ECO:0000313" key="7">
    <source>
        <dbReference type="EMBL" id="RMX56926.1"/>
    </source>
</evidence>
<dbReference type="OrthoDB" id="414661at2759"/>
<evidence type="ECO:0000313" key="8">
    <source>
        <dbReference type="Proteomes" id="UP000275408"/>
    </source>
</evidence>
<evidence type="ECO:0000259" key="6">
    <source>
        <dbReference type="PROSITE" id="PS50240"/>
    </source>
</evidence>
<evidence type="ECO:0000256" key="2">
    <source>
        <dbReference type="ARBA" id="ARBA00022801"/>
    </source>
</evidence>
<keyword evidence="8" id="KW-1185">Reference proteome</keyword>
<accession>A0A3M6UTC0</accession>
<dbReference type="InterPro" id="IPR018114">
    <property type="entry name" value="TRYPSIN_HIS"/>
</dbReference>
<sequence>MKQVFPLFLCLFFCKISDGHTSCGKRFSDTTSLFRRIVGGTQSAQGAWPWQVALLFNQTQFCGGSLISPHWVVSATHCFHDSYTSTKPSDWKAVLGEHHLVDKEVFEQSREIESIYLHPKYKSMFLEGIYDTPPDYDVALLRLSEPAIYDQYVSPICLLRPSMKFPWGKECFVTGWGHTQWNSAQPDILREAKVRLVPPQICNSVKSYNGTVHNRALCAGFEKGGVDACQYDSGGPLACKHHGRFYLTGIVSWGHECARPHKYGVYANMFKVTKWVEEVMGTYGFVEI</sequence>
<proteinExistence type="predicted"/>
<evidence type="ECO:0000256" key="4">
    <source>
        <dbReference type="ARBA" id="ARBA00023157"/>
    </source>
</evidence>